<evidence type="ECO:0000313" key="1">
    <source>
        <dbReference type="EMBL" id="PJZ68710.1"/>
    </source>
</evidence>
<keyword evidence="3" id="KW-1185">Reference proteome</keyword>
<dbReference type="Proteomes" id="UP000231990">
    <property type="component" value="Unassembled WGS sequence"/>
</dbReference>
<sequence length="75" mass="8924">MRLPLLILNSNRNESRSPFFSFTLQKVRLIPNYRRLMQMNRECESLEKSVDKGKELPSLCRINWVGQTRKTLGRE</sequence>
<dbReference type="AlphaFoldDB" id="A0A2M9ZN87"/>
<reference evidence="3 4" key="1">
    <citation type="submission" date="2017-07" db="EMBL/GenBank/DDBJ databases">
        <title>Leptospira spp. isolated from tropical soils.</title>
        <authorList>
            <person name="Thibeaux R."/>
            <person name="Iraola G."/>
            <person name="Ferres I."/>
            <person name="Bierque E."/>
            <person name="Girault D."/>
            <person name="Soupe-Gilbert M.-E."/>
            <person name="Picardeau M."/>
            <person name="Goarant C."/>
        </authorList>
    </citation>
    <scope>NUCLEOTIDE SEQUENCE [LARGE SCALE GENOMIC DNA]</scope>
    <source>
        <strain evidence="2 4">FH1-B-B1</strain>
        <strain evidence="1 3">FH1-B-C1</strain>
    </source>
</reference>
<accession>A0A2M9ZN87</accession>
<evidence type="ECO:0000313" key="4">
    <source>
        <dbReference type="Proteomes" id="UP000231990"/>
    </source>
</evidence>
<dbReference type="Proteomes" id="UP000231962">
    <property type="component" value="Unassembled WGS sequence"/>
</dbReference>
<organism evidence="2 4">
    <name type="scientific">Leptospira perolatii</name>
    <dbReference type="NCBI Taxonomy" id="2023191"/>
    <lineage>
        <taxon>Bacteria</taxon>
        <taxon>Pseudomonadati</taxon>
        <taxon>Spirochaetota</taxon>
        <taxon>Spirochaetia</taxon>
        <taxon>Leptospirales</taxon>
        <taxon>Leptospiraceae</taxon>
        <taxon>Leptospira</taxon>
    </lineage>
</organism>
<dbReference type="EMBL" id="NPDY01000017">
    <property type="protein sequence ID" value="PJZ68710.1"/>
    <property type="molecule type" value="Genomic_DNA"/>
</dbReference>
<protein>
    <submittedName>
        <fullName evidence="2">Uncharacterized protein</fullName>
    </submittedName>
</protein>
<evidence type="ECO:0000313" key="2">
    <source>
        <dbReference type="EMBL" id="PJZ73546.1"/>
    </source>
</evidence>
<dbReference type="EMBL" id="NPDZ01000004">
    <property type="protein sequence ID" value="PJZ73546.1"/>
    <property type="molecule type" value="Genomic_DNA"/>
</dbReference>
<comment type="caution">
    <text evidence="2">The sequence shown here is derived from an EMBL/GenBank/DDBJ whole genome shotgun (WGS) entry which is preliminary data.</text>
</comment>
<proteinExistence type="predicted"/>
<evidence type="ECO:0000313" key="3">
    <source>
        <dbReference type="Proteomes" id="UP000231962"/>
    </source>
</evidence>
<gene>
    <name evidence="1" type="ORF">CH360_15050</name>
    <name evidence="2" type="ORF">CH373_08555</name>
</gene>
<name>A0A2M9ZN87_9LEPT</name>